<dbReference type="Proteomes" id="UP000018851">
    <property type="component" value="Chromosome"/>
</dbReference>
<keyword evidence="3" id="KW-1185">Reference proteome</keyword>
<feature type="transmembrane region" description="Helical" evidence="1">
    <location>
        <begin position="204"/>
        <end position="221"/>
    </location>
</feature>
<feature type="transmembrane region" description="Helical" evidence="1">
    <location>
        <begin position="72"/>
        <end position="94"/>
    </location>
</feature>
<reference evidence="2 3" key="1">
    <citation type="submission" date="2013-07" db="EMBL/GenBank/DDBJ databases">
        <title>Completed genome of Sphingomonas sanxanigenens NX02.</title>
        <authorList>
            <person name="Ma T."/>
            <person name="Huang H."/>
            <person name="Wu M."/>
            <person name="Li X."/>
            <person name="Li G."/>
        </authorList>
    </citation>
    <scope>NUCLEOTIDE SEQUENCE [LARGE SCALE GENOMIC DNA]</scope>
    <source>
        <strain evidence="2 3">NX02</strain>
    </source>
</reference>
<dbReference type="PANTHER" id="PTHR37314:SF4">
    <property type="entry name" value="UPF0700 TRANSMEMBRANE PROTEIN YOAK"/>
    <property type="match status" value="1"/>
</dbReference>
<protein>
    <recommendedName>
        <fullName evidence="4">Major facilitator superfamily (MFS) profile domain-containing protein</fullName>
    </recommendedName>
</protein>
<dbReference type="AlphaFoldDB" id="W0A935"/>
<dbReference type="EMBL" id="CP006644">
    <property type="protein sequence ID" value="AHE52858.1"/>
    <property type="molecule type" value="Genomic_DNA"/>
</dbReference>
<keyword evidence="1" id="KW-0472">Membrane</keyword>
<dbReference type="STRING" id="1123269.NX02_05605"/>
<organism evidence="2 3">
    <name type="scientific">Sphingomonas sanxanigenens DSM 19645 = NX02</name>
    <dbReference type="NCBI Taxonomy" id="1123269"/>
    <lineage>
        <taxon>Bacteria</taxon>
        <taxon>Pseudomonadati</taxon>
        <taxon>Pseudomonadota</taxon>
        <taxon>Alphaproteobacteria</taxon>
        <taxon>Sphingomonadales</taxon>
        <taxon>Sphingomonadaceae</taxon>
        <taxon>Sphingomonas</taxon>
    </lineage>
</organism>
<evidence type="ECO:0000313" key="3">
    <source>
        <dbReference type="Proteomes" id="UP000018851"/>
    </source>
</evidence>
<dbReference type="InterPro" id="IPR010699">
    <property type="entry name" value="DUF1275"/>
</dbReference>
<feature type="transmembrane region" description="Helical" evidence="1">
    <location>
        <begin position="178"/>
        <end position="198"/>
    </location>
</feature>
<feature type="transmembrane region" description="Helical" evidence="1">
    <location>
        <begin position="106"/>
        <end position="124"/>
    </location>
</feature>
<dbReference type="PANTHER" id="PTHR37314">
    <property type="entry name" value="SLR0142 PROTEIN"/>
    <property type="match status" value="1"/>
</dbReference>
<feature type="transmembrane region" description="Helical" evidence="1">
    <location>
        <begin position="130"/>
        <end position="157"/>
    </location>
</feature>
<name>W0A935_9SPHN</name>
<evidence type="ECO:0008006" key="4">
    <source>
        <dbReference type="Google" id="ProtNLM"/>
    </source>
</evidence>
<dbReference type="PATRIC" id="fig|1123269.5.peg.1082"/>
<accession>W0A935</accession>
<dbReference type="OrthoDB" id="885342at2"/>
<proteinExistence type="predicted"/>
<dbReference type="Pfam" id="PF06912">
    <property type="entry name" value="DUF1275"/>
    <property type="match status" value="1"/>
</dbReference>
<evidence type="ECO:0000313" key="2">
    <source>
        <dbReference type="EMBL" id="AHE52858.1"/>
    </source>
</evidence>
<dbReference type="HOGENOM" id="CLU_090911_2_0_5"/>
<feature type="transmembrane region" description="Helical" evidence="1">
    <location>
        <begin position="26"/>
        <end position="52"/>
    </location>
</feature>
<sequence length="241" mass="24692">MAPPRPRRRAAPERAMRSLNRGERALAYALAGIAGFVDGVGFVWLGGYFVSFMSGNSTRLAVAAAGGAWEQALFGLGLVALFIGGVAGGHLIAARAGSDHARIRRLLLVEALLLLVAAWLFRIGMGGSAIPLMVLAMGLANAIVAPDGQGFAVTYMTGALVRIGEGIANSKTGARGTILPWLLLWLALVGGAVTGGVLSLRWGGIVLGLPAAALLVLALSVRAPSRKAGDGPWQNPPPAST</sequence>
<dbReference type="eggNOG" id="COG3619">
    <property type="taxonomic scope" value="Bacteria"/>
</dbReference>
<dbReference type="KEGG" id="ssan:NX02_05605"/>
<dbReference type="RefSeq" id="WP_053000604.1">
    <property type="nucleotide sequence ID" value="NZ_CP006644.1"/>
</dbReference>
<keyword evidence="1" id="KW-0812">Transmembrane</keyword>
<keyword evidence="1" id="KW-1133">Transmembrane helix</keyword>
<gene>
    <name evidence="2" type="ORF">NX02_05605</name>
</gene>
<evidence type="ECO:0000256" key="1">
    <source>
        <dbReference type="SAM" id="Phobius"/>
    </source>
</evidence>